<dbReference type="SUPFAM" id="SSF141371">
    <property type="entry name" value="PilZ domain-like"/>
    <property type="match status" value="1"/>
</dbReference>
<dbReference type="EMBL" id="BAABLD010000011">
    <property type="protein sequence ID" value="GAA5169082.1"/>
    <property type="molecule type" value="Genomic_DNA"/>
</dbReference>
<evidence type="ECO:0000313" key="3">
    <source>
        <dbReference type="Proteomes" id="UP001500547"/>
    </source>
</evidence>
<protein>
    <recommendedName>
        <fullName evidence="1">PilZ domain-containing protein</fullName>
    </recommendedName>
</protein>
<dbReference type="InterPro" id="IPR009875">
    <property type="entry name" value="PilZ_domain"/>
</dbReference>
<evidence type="ECO:0000313" key="2">
    <source>
        <dbReference type="EMBL" id="GAA5169082.1"/>
    </source>
</evidence>
<name>A0ABP9QXU5_9RHOO</name>
<keyword evidence="3" id="KW-1185">Reference proteome</keyword>
<organism evidence="2 3">
    <name type="scientific">Viridibacterium curvum</name>
    <dbReference type="NCBI Taxonomy" id="1101404"/>
    <lineage>
        <taxon>Bacteria</taxon>
        <taxon>Pseudomonadati</taxon>
        <taxon>Pseudomonadota</taxon>
        <taxon>Betaproteobacteria</taxon>
        <taxon>Rhodocyclales</taxon>
        <taxon>Rhodocyclaceae</taxon>
        <taxon>Viridibacterium</taxon>
    </lineage>
</organism>
<dbReference type="Proteomes" id="UP001500547">
    <property type="component" value="Unassembled WGS sequence"/>
</dbReference>
<proteinExistence type="predicted"/>
<comment type="caution">
    <text evidence="2">The sequence shown here is derived from an EMBL/GenBank/DDBJ whole genome shotgun (WGS) entry which is preliminary data.</text>
</comment>
<dbReference type="Gene3D" id="2.40.10.220">
    <property type="entry name" value="predicted glycosyltransferase like domains"/>
    <property type="match status" value="1"/>
</dbReference>
<feature type="domain" description="PilZ" evidence="1">
    <location>
        <begin position="9"/>
        <end position="99"/>
    </location>
</feature>
<gene>
    <name evidence="2" type="ORF">GCM10025770_30180</name>
</gene>
<evidence type="ECO:0000259" key="1">
    <source>
        <dbReference type="Pfam" id="PF07238"/>
    </source>
</evidence>
<accession>A0ABP9QXU5</accession>
<dbReference type="Pfam" id="PF07238">
    <property type="entry name" value="PilZ"/>
    <property type="match status" value="1"/>
</dbReference>
<dbReference type="RefSeq" id="WP_345533928.1">
    <property type="nucleotide sequence ID" value="NZ_BAABLD010000011.1"/>
</dbReference>
<sequence>MGSSSALPRAYLRHPADIPIEIRAQPILEAAPRRLKDVGMGGLACRSDKALEVGTPVEVSIELVTPPFTAEGRVAWCKRCGTHHEVGIQFTNADDAFAARMVEQVCHIEQYRQDALRCEGRVIDGRTAALEWIDQHAANFPSVSEFKYD</sequence>
<reference evidence="3" key="1">
    <citation type="journal article" date="2019" name="Int. J. Syst. Evol. Microbiol.">
        <title>The Global Catalogue of Microorganisms (GCM) 10K type strain sequencing project: providing services to taxonomists for standard genome sequencing and annotation.</title>
        <authorList>
            <consortium name="The Broad Institute Genomics Platform"/>
            <consortium name="The Broad Institute Genome Sequencing Center for Infectious Disease"/>
            <person name="Wu L."/>
            <person name="Ma J."/>
        </authorList>
    </citation>
    <scope>NUCLEOTIDE SEQUENCE [LARGE SCALE GENOMIC DNA]</scope>
    <source>
        <strain evidence="3">JCM 18715</strain>
    </source>
</reference>